<comment type="similarity">
    <text evidence="1">Belongs to the CFA/CMAS family.</text>
</comment>
<keyword evidence="8" id="KW-1185">Reference proteome</keyword>
<reference evidence="7 8" key="1">
    <citation type="submission" date="2014-03" db="EMBL/GenBank/DDBJ databases">
        <title>Genome of Polynucleobacter strain MWH-MoK4.</title>
        <authorList>
            <person name="Hahn M.W."/>
        </authorList>
    </citation>
    <scope>NUCLEOTIDE SEQUENCE [LARGE SCALE GENOMIC DNA]</scope>
    <source>
        <strain evidence="7 8">MWH-MoK4</strain>
    </source>
</reference>
<dbReference type="InterPro" id="IPR029063">
    <property type="entry name" value="SAM-dependent_MTases_sf"/>
</dbReference>
<dbReference type="GO" id="GO:0008825">
    <property type="term" value="F:cyclopropane-fatty-acyl-phospholipid synthase activity"/>
    <property type="evidence" value="ECO:0007669"/>
    <property type="project" value="UniProtKB-EC"/>
</dbReference>
<evidence type="ECO:0000256" key="6">
    <source>
        <dbReference type="PIRSR" id="PIRSR003085-1"/>
    </source>
</evidence>
<dbReference type="PIRSF" id="PIRSF003085">
    <property type="entry name" value="CMAS"/>
    <property type="match status" value="1"/>
</dbReference>
<organism evidence="7 8">
    <name type="scientific">Polynucleobacter duraquae</name>
    <dbReference type="NCBI Taxonomy" id="1835254"/>
    <lineage>
        <taxon>Bacteria</taxon>
        <taxon>Pseudomonadati</taxon>
        <taxon>Pseudomonadota</taxon>
        <taxon>Betaproteobacteria</taxon>
        <taxon>Burkholderiales</taxon>
        <taxon>Burkholderiaceae</taxon>
        <taxon>Polynucleobacter</taxon>
    </lineage>
</organism>
<protein>
    <submittedName>
        <fullName evidence="7">Cyclopropane fatty acid synthase and related methyltransferase</fullName>
        <ecNumber evidence="7">2.1.1.79</ecNumber>
    </submittedName>
</protein>
<dbReference type="KEGG" id="pdq:CL55_00019580"/>
<evidence type="ECO:0000313" key="8">
    <source>
        <dbReference type="Proteomes" id="UP000061135"/>
    </source>
</evidence>
<keyword evidence="5" id="KW-0443">Lipid metabolism</keyword>
<accession>A0A0E3ZN37</accession>
<keyword evidence="4" id="KW-0949">S-adenosyl-L-methionine</keyword>
<evidence type="ECO:0000256" key="2">
    <source>
        <dbReference type="ARBA" id="ARBA00022603"/>
    </source>
</evidence>
<dbReference type="PANTHER" id="PTHR43667">
    <property type="entry name" value="CYCLOPROPANE-FATTY-ACYL-PHOSPHOLIPID SYNTHASE"/>
    <property type="match status" value="1"/>
</dbReference>
<dbReference type="PANTHER" id="PTHR43667:SF2">
    <property type="entry name" value="FATTY ACID C-METHYL TRANSFERASE"/>
    <property type="match status" value="1"/>
</dbReference>
<dbReference type="CDD" id="cd02440">
    <property type="entry name" value="AdoMet_MTases"/>
    <property type="match status" value="1"/>
</dbReference>
<dbReference type="Pfam" id="PF02353">
    <property type="entry name" value="CMAS"/>
    <property type="match status" value="1"/>
</dbReference>
<evidence type="ECO:0000313" key="7">
    <source>
        <dbReference type="EMBL" id="AKD26291.1"/>
    </source>
</evidence>
<dbReference type="SUPFAM" id="SSF53335">
    <property type="entry name" value="S-adenosyl-L-methionine-dependent methyltransferases"/>
    <property type="match status" value="1"/>
</dbReference>
<dbReference type="InterPro" id="IPR003333">
    <property type="entry name" value="CMAS"/>
</dbReference>
<evidence type="ECO:0000256" key="3">
    <source>
        <dbReference type="ARBA" id="ARBA00022679"/>
    </source>
</evidence>
<dbReference type="Proteomes" id="UP000061135">
    <property type="component" value="Chromosome"/>
</dbReference>
<dbReference type="PATRIC" id="fig|576611.7.peg.1988"/>
<dbReference type="RefSeq" id="WP_046330932.1">
    <property type="nucleotide sequence ID" value="NZ_CP007501.1"/>
</dbReference>
<name>A0A0E3ZN37_9BURK</name>
<sequence length="431" mass="49077">MNRPGQTLLSRLTFSRPERRKSKLQQGNASTVALLGLLDQLRSGHLVLTLPNNEVRKFGNSADQPHAEIQVLDWSVFKRVLSHGDIGFAESYIRGEWNTPDLKAVLELVIRNRTILEKAIYGSWFGSIAYRLRHWFRDNSKSGSRKNIHAHYDLGNAFYTLWLDPTMSYSSAWFSEGDKQSLMDAQRAKIKRILDSIHAKEGDQLLEIGCGWGGFMEEALRNGNQVTGLTLSTEQKAFADSRLQKISTEVSNAKQFEVRLQDYRDCTEQFDGVASVEMFEAVGENHWTEYFQTVAKRLKAGGRACIQTIVIADDLFDRYRQSTDFIQQYVFPGGMLPSPAKFKAAAASAGLELEAEFAFGADYAKTLCLWRDSFNQKIEEIYRLGFDEAFIRLWNFYLMYCAAGFSEKSIDVVQYTLKHKDVIRSSDALRP</sequence>
<keyword evidence="3 7" id="KW-0808">Transferase</keyword>
<dbReference type="EMBL" id="CP007501">
    <property type="protein sequence ID" value="AKD26291.1"/>
    <property type="molecule type" value="Genomic_DNA"/>
</dbReference>
<gene>
    <name evidence="7" type="ORF">CL55_00019580</name>
</gene>
<evidence type="ECO:0000256" key="5">
    <source>
        <dbReference type="ARBA" id="ARBA00023098"/>
    </source>
</evidence>
<dbReference type="STRING" id="1835254.CL55_00019580"/>
<dbReference type="HOGENOM" id="CLU_026434_0_2_4"/>
<proteinExistence type="inferred from homology"/>
<feature type="active site" evidence="6">
    <location>
        <position position="401"/>
    </location>
</feature>
<evidence type="ECO:0000256" key="4">
    <source>
        <dbReference type="ARBA" id="ARBA00022691"/>
    </source>
</evidence>
<dbReference type="AlphaFoldDB" id="A0A0E3ZN37"/>
<dbReference type="EC" id="2.1.1.79" evidence="7"/>
<dbReference type="Gene3D" id="3.40.50.150">
    <property type="entry name" value="Vaccinia Virus protein VP39"/>
    <property type="match status" value="1"/>
</dbReference>
<dbReference type="GO" id="GO:0008610">
    <property type="term" value="P:lipid biosynthetic process"/>
    <property type="evidence" value="ECO:0007669"/>
    <property type="project" value="InterPro"/>
</dbReference>
<dbReference type="InterPro" id="IPR050723">
    <property type="entry name" value="CFA/CMAS"/>
</dbReference>
<dbReference type="GO" id="GO:0032259">
    <property type="term" value="P:methylation"/>
    <property type="evidence" value="ECO:0007669"/>
    <property type="project" value="UniProtKB-KW"/>
</dbReference>
<keyword evidence="2 7" id="KW-0489">Methyltransferase</keyword>
<evidence type="ECO:0000256" key="1">
    <source>
        <dbReference type="ARBA" id="ARBA00010815"/>
    </source>
</evidence>
<dbReference type="OrthoDB" id="9782855at2"/>